<evidence type="ECO:0000259" key="2">
    <source>
        <dbReference type="Pfam" id="PF10646"/>
    </source>
</evidence>
<evidence type="ECO:0000313" key="6">
    <source>
        <dbReference type="Proteomes" id="UP000092596"/>
    </source>
</evidence>
<keyword evidence="1" id="KW-0732">Signal</keyword>
<feature type="domain" description="Lipoprotein LpqB N-terminal" evidence="4">
    <location>
        <begin position="57"/>
        <end position="175"/>
    </location>
</feature>
<dbReference type="Proteomes" id="UP000092596">
    <property type="component" value="Chromosome"/>
</dbReference>
<name>A0A1B0ZJE1_9MICO</name>
<accession>A0A1B0ZJE1</accession>
<dbReference type="RefSeq" id="WP_065248121.1">
    <property type="nucleotide sequence ID" value="NZ_CP012117.1"/>
</dbReference>
<feature type="domain" description="GerMN" evidence="2">
    <location>
        <begin position="184"/>
        <end position="288"/>
    </location>
</feature>
<dbReference type="AlphaFoldDB" id="A0A1B0ZJE1"/>
<dbReference type="Pfam" id="PF25976">
    <property type="entry name" value="LpqB_N"/>
    <property type="match status" value="1"/>
</dbReference>
<dbReference type="KEGG" id="dva:DAD186_15090"/>
<protein>
    <submittedName>
        <fullName evidence="5">Uncharacterized protein</fullName>
    </submittedName>
</protein>
<dbReference type="PROSITE" id="PS51257">
    <property type="entry name" value="PROKAR_LIPOPROTEIN"/>
    <property type="match status" value="1"/>
</dbReference>
<feature type="domain" description="Lipoprotein LpqB C-terminal" evidence="3">
    <location>
        <begin position="328"/>
        <end position="555"/>
    </location>
</feature>
<feature type="signal peptide" evidence="1">
    <location>
        <begin position="1"/>
        <end position="26"/>
    </location>
</feature>
<dbReference type="STRING" id="1630135.DAD186_15090"/>
<proteinExistence type="predicted"/>
<dbReference type="Pfam" id="PF10646">
    <property type="entry name" value="Germane"/>
    <property type="match status" value="1"/>
</dbReference>
<evidence type="ECO:0000256" key="1">
    <source>
        <dbReference type="SAM" id="SignalP"/>
    </source>
</evidence>
<evidence type="ECO:0000259" key="4">
    <source>
        <dbReference type="Pfam" id="PF25976"/>
    </source>
</evidence>
<evidence type="ECO:0000313" key="5">
    <source>
        <dbReference type="EMBL" id="ANP28059.1"/>
    </source>
</evidence>
<organism evidence="5 6">
    <name type="scientific">Dermabacter vaginalis</name>
    <dbReference type="NCBI Taxonomy" id="1630135"/>
    <lineage>
        <taxon>Bacteria</taxon>
        <taxon>Bacillati</taxon>
        <taxon>Actinomycetota</taxon>
        <taxon>Actinomycetes</taxon>
        <taxon>Micrococcales</taxon>
        <taxon>Dermabacteraceae</taxon>
        <taxon>Dermabacter</taxon>
    </lineage>
</organism>
<dbReference type="EMBL" id="CP012117">
    <property type="protein sequence ID" value="ANP28059.1"/>
    <property type="molecule type" value="Genomic_DNA"/>
</dbReference>
<dbReference type="Pfam" id="PF10647">
    <property type="entry name" value="Gmad1"/>
    <property type="match status" value="1"/>
</dbReference>
<dbReference type="InterPro" id="IPR018910">
    <property type="entry name" value="LpqB_C"/>
</dbReference>
<dbReference type="InterPro" id="IPR019606">
    <property type="entry name" value="GerMN"/>
</dbReference>
<dbReference type="InterPro" id="IPR059026">
    <property type="entry name" value="LpqB_N"/>
</dbReference>
<reference evidence="5 6" key="1">
    <citation type="submission" date="2015-06" db="EMBL/GenBank/DDBJ databases">
        <title>Investigation of pathophysiology for high-risk pregnancy and development of treatment modality based on it.</title>
        <authorList>
            <person name="Kim B.-C."/>
            <person name="Lim S."/>
        </authorList>
    </citation>
    <scope>NUCLEOTIDE SEQUENCE [LARGE SCALE GENOMIC DNA]</scope>
    <source>
        <strain evidence="5 6">AD1-86</strain>
    </source>
</reference>
<gene>
    <name evidence="5" type="ORF">DAD186_15090</name>
</gene>
<feature type="chain" id="PRO_5039619425" evidence="1">
    <location>
        <begin position="27"/>
        <end position="567"/>
    </location>
</feature>
<sequence length="567" mass="60507">MKRQAFGARMLRRRAVLAGASVAALAGCARIPNSSEVHTTPVKGIGLGAQGDTAVAPPDPGATKIDIVRGFLAAHLGVEDGNRTAREYLAESIRKSWKPMTGIEFSETEGLVFQELDGDKVSVTVPVVSKVSPTGARAVNLHAEREKAEFRLVQVNGQWRISETPDALVLGSEDFARLFEPVRVYFVANAGDALVADPRWFLRQSTFASAFNRLALGPPQYLKDAVRSALNEGSVIAPSALSRNEAGDLVVQPPASVLELPHDERALALAQISATLLSLKRVPRVVFMDGREEIALPPDSHPVKASVGHRLYGSGDSGIVSLASDTGGASLVPALASETVRLGRISANGRYASAVSLDRRTLLVTDRSADAHVRRESLAEELCAPSIDQFGYAWTMPSVGAPELIAVSADLSVEVRRLPVPWQPTADIAFTSLSSDGVRLAVVHGSRGAITLSIIGIVREKHGAPLGLAEPLSVSVALETVDGIAWYSEESILLWGTSGESTLPMAISWNMHTGFEQVSELRENTTSVAGSLEARLMFVGSGDGQVVQRKVDSWAHIDVRGRDIALY</sequence>
<evidence type="ECO:0000259" key="3">
    <source>
        <dbReference type="Pfam" id="PF10647"/>
    </source>
</evidence>